<accession>A0A0L0CBG0</accession>
<dbReference type="AlphaFoldDB" id="A0A0L0CBG0"/>
<evidence type="ECO:0000313" key="1">
    <source>
        <dbReference type="EMBL" id="KNC29560.1"/>
    </source>
</evidence>
<keyword evidence="2" id="KW-1185">Reference proteome</keyword>
<organism evidence="1 2">
    <name type="scientific">Lucilia cuprina</name>
    <name type="common">Green bottle fly</name>
    <name type="synonym">Australian sheep blowfly</name>
    <dbReference type="NCBI Taxonomy" id="7375"/>
    <lineage>
        <taxon>Eukaryota</taxon>
        <taxon>Metazoa</taxon>
        <taxon>Ecdysozoa</taxon>
        <taxon>Arthropoda</taxon>
        <taxon>Hexapoda</taxon>
        <taxon>Insecta</taxon>
        <taxon>Pterygota</taxon>
        <taxon>Neoptera</taxon>
        <taxon>Endopterygota</taxon>
        <taxon>Diptera</taxon>
        <taxon>Brachycera</taxon>
        <taxon>Muscomorpha</taxon>
        <taxon>Oestroidea</taxon>
        <taxon>Calliphoridae</taxon>
        <taxon>Luciliinae</taxon>
        <taxon>Lucilia</taxon>
    </lineage>
</organism>
<protein>
    <submittedName>
        <fullName evidence="1">Uncharacterized protein</fullName>
    </submittedName>
</protein>
<proteinExistence type="predicted"/>
<sequence>MSLLNDMENKTINVKNRDFKINWFEIKTNIANKLIDLNSSLFSYSVSHNNGQKDIRDAVFLYCPCTIFEFYPKKNIYMIQVDPARRCEKSEDIIKPKLRYLTKFRYEVIGKKTVSLYGQSRAFAEEMEDRFFSFLVFVTATMIILRETKPTCVSAYYPTGGGPQ</sequence>
<reference evidence="1 2" key="1">
    <citation type="journal article" date="2015" name="Nat. Commun.">
        <title>Lucilia cuprina genome unlocks parasitic fly biology to underpin future interventions.</title>
        <authorList>
            <person name="Anstead C.A."/>
            <person name="Korhonen P.K."/>
            <person name="Young N.D."/>
            <person name="Hall R.S."/>
            <person name="Jex A.R."/>
            <person name="Murali S.C."/>
            <person name="Hughes D.S."/>
            <person name="Lee S.F."/>
            <person name="Perry T."/>
            <person name="Stroehlein A.J."/>
            <person name="Ansell B.R."/>
            <person name="Breugelmans B."/>
            <person name="Hofmann A."/>
            <person name="Qu J."/>
            <person name="Dugan S."/>
            <person name="Lee S.L."/>
            <person name="Chao H."/>
            <person name="Dinh H."/>
            <person name="Han Y."/>
            <person name="Doddapaneni H.V."/>
            <person name="Worley K.C."/>
            <person name="Muzny D.M."/>
            <person name="Ioannidis P."/>
            <person name="Waterhouse R.M."/>
            <person name="Zdobnov E.M."/>
            <person name="James P.J."/>
            <person name="Bagnall N.H."/>
            <person name="Kotze A.C."/>
            <person name="Gibbs R.A."/>
            <person name="Richards S."/>
            <person name="Batterham P."/>
            <person name="Gasser R.B."/>
        </authorList>
    </citation>
    <scope>NUCLEOTIDE SEQUENCE [LARGE SCALE GENOMIC DNA]</scope>
    <source>
        <strain evidence="1 2">LS</strain>
        <tissue evidence="1">Full body</tissue>
    </source>
</reference>
<name>A0A0L0CBG0_LUCCU</name>
<dbReference type="Proteomes" id="UP000037069">
    <property type="component" value="Unassembled WGS sequence"/>
</dbReference>
<dbReference type="EMBL" id="JRES01000655">
    <property type="protein sequence ID" value="KNC29560.1"/>
    <property type="molecule type" value="Genomic_DNA"/>
</dbReference>
<evidence type="ECO:0000313" key="2">
    <source>
        <dbReference type="Proteomes" id="UP000037069"/>
    </source>
</evidence>
<comment type="caution">
    <text evidence="1">The sequence shown here is derived from an EMBL/GenBank/DDBJ whole genome shotgun (WGS) entry which is preliminary data.</text>
</comment>
<gene>
    <name evidence="1" type="ORF">FF38_11537</name>
</gene>